<proteinExistence type="predicted"/>
<reference evidence="1" key="1">
    <citation type="submission" date="2023-11" db="EMBL/GenBank/DDBJ databases">
        <authorList>
            <person name="Poullet M."/>
        </authorList>
    </citation>
    <scope>NUCLEOTIDE SEQUENCE</scope>
    <source>
        <strain evidence="1">E1834</strain>
    </source>
</reference>
<comment type="caution">
    <text evidence="1">The sequence shown here is derived from an EMBL/GenBank/DDBJ whole genome shotgun (WGS) entry which is preliminary data.</text>
</comment>
<organism evidence="1 2">
    <name type="scientific">Meloidogyne enterolobii</name>
    <name type="common">Root-knot nematode worm</name>
    <name type="synonym">Meloidogyne mayaguensis</name>
    <dbReference type="NCBI Taxonomy" id="390850"/>
    <lineage>
        <taxon>Eukaryota</taxon>
        <taxon>Metazoa</taxon>
        <taxon>Ecdysozoa</taxon>
        <taxon>Nematoda</taxon>
        <taxon>Chromadorea</taxon>
        <taxon>Rhabditida</taxon>
        <taxon>Tylenchina</taxon>
        <taxon>Tylenchomorpha</taxon>
        <taxon>Tylenchoidea</taxon>
        <taxon>Meloidogynidae</taxon>
        <taxon>Meloidogyninae</taxon>
        <taxon>Meloidogyne</taxon>
    </lineage>
</organism>
<evidence type="ECO:0000313" key="2">
    <source>
        <dbReference type="Proteomes" id="UP001497535"/>
    </source>
</evidence>
<name>A0ACB1AWI1_MELEN</name>
<accession>A0ACB1AWI1</accession>
<gene>
    <name evidence="1" type="ORF">MENTE1834_LOCUS42839</name>
</gene>
<sequence>MNEFPTITEIKNEPGKTGFENAYAKIISKYNIKQIVYNYLDYLIKKYVYIQNLFCSMEIKKDYKSRSYEIKEKDKLILLIGVEYLIELELKHPKILKIGKYSFVKSVYFGMIKLVPWLLRLPRSCGYIRVYKLGLFSIG</sequence>
<dbReference type="Proteomes" id="UP001497535">
    <property type="component" value="Unassembled WGS sequence"/>
</dbReference>
<evidence type="ECO:0000313" key="1">
    <source>
        <dbReference type="EMBL" id="CAK5103793.1"/>
    </source>
</evidence>
<keyword evidence="2" id="KW-1185">Reference proteome</keyword>
<protein>
    <submittedName>
        <fullName evidence="1">Uncharacterized protein</fullName>
    </submittedName>
</protein>
<dbReference type="EMBL" id="CAVMJV010000115">
    <property type="protein sequence ID" value="CAK5103793.1"/>
    <property type="molecule type" value="Genomic_DNA"/>
</dbReference>